<accession>A0A0A3HM25</accession>
<organism evidence="1 2">
    <name type="scientific">Ureibacillus manganicus DSM 26584</name>
    <dbReference type="NCBI Taxonomy" id="1384049"/>
    <lineage>
        <taxon>Bacteria</taxon>
        <taxon>Bacillati</taxon>
        <taxon>Bacillota</taxon>
        <taxon>Bacilli</taxon>
        <taxon>Bacillales</taxon>
        <taxon>Caryophanaceae</taxon>
        <taxon>Ureibacillus</taxon>
    </lineage>
</organism>
<name>A0A0A3HM25_9BACL</name>
<evidence type="ECO:0000313" key="1">
    <source>
        <dbReference type="EMBL" id="KGR73631.1"/>
    </source>
</evidence>
<comment type="caution">
    <text evidence="1">The sequence shown here is derived from an EMBL/GenBank/DDBJ whole genome shotgun (WGS) entry which is preliminary data.</text>
</comment>
<dbReference type="AlphaFoldDB" id="A0A0A3HM25"/>
<sequence>MKKELTMKIVLWTLQEVVELGNRRERTMAMNILRNTYGHTPMSLAAVAGKKMKRFRSLLKENIEQL</sequence>
<dbReference type="Proteomes" id="UP000030416">
    <property type="component" value="Unassembled WGS sequence"/>
</dbReference>
<keyword evidence="2" id="KW-1185">Reference proteome</keyword>
<reference evidence="1 2" key="1">
    <citation type="submission" date="2014-02" db="EMBL/GenBank/DDBJ databases">
        <title>Draft genome sequence of Lysinibacillus manganicus DSM 26584T.</title>
        <authorList>
            <person name="Zhang F."/>
            <person name="Wang G."/>
            <person name="Zhang L."/>
        </authorList>
    </citation>
    <scope>NUCLEOTIDE SEQUENCE [LARGE SCALE GENOMIC DNA]</scope>
    <source>
        <strain evidence="1 2">DSM 26584</strain>
    </source>
</reference>
<protein>
    <submittedName>
        <fullName evidence="1">Uncharacterized protein</fullName>
    </submittedName>
</protein>
<dbReference type="OrthoDB" id="9888906at2"/>
<dbReference type="EMBL" id="JPVN01000041">
    <property type="protein sequence ID" value="KGR73631.1"/>
    <property type="molecule type" value="Genomic_DNA"/>
</dbReference>
<gene>
    <name evidence="1" type="ORF">CD29_19230</name>
</gene>
<proteinExistence type="predicted"/>
<dbReference type="RefSeq" id="WP_036190206.1">
    <property type="nucleotide sequence ID" value="NZ_AVDA01000041.1"/>
</dbReference>
<evidence type="ECO:0000313" key="2">
    <source>
        <dbReference type="Proteomes" id="UP000030416"/>
    </source>
</evidence>